<evidence type="ECO:0000313" key="2">
    <source>
        <dbReference type="Proteomes" id="UP000006591"/>
    </source>
</evidence>
<dbReference type="AlphaFoldDB" id="A0A0E0IAD0"/>
<reference evidence="1" key="2">
    <citation type="submission" date="2018-04" db="EMBL/GenBank/DDBJ databases">
        <title>OnivRS2 (Oryza nivara Reference Sequence Version 2).</title>
        <authorList>
            <person name="Zhang J."/>
            <person name="Kudrna D."/>
            <person name="Lee S."/>
            <person name="Talag J."/>
            <person name="Rajasekar S."/>
            <person name="Welchert J."/>
            <person name="Hsing Y.-I."/>
            <person name="Wing R.A."/>
        </authorList>
    </citation>
    <scope>NUCLEOTIDE SEQUENCE [LARGE SCALE GENOMIC DNA]</scope>
    <source>
        <strain evidence="1">SL10</strain>
    </source>
</reference>
<dbReference type="OMA" id="TVMNTTK"/>
<dbReference type="Gramene" id="ONIVA08G11580.1">
    <property type="protein sequence ID" value="ONIVA08G11580.1"/>
    <property type="gene ID" value="ONIVA08G11580"/>
</dbReference>
<accession>A0A0E0IAD0</accession>
<evidence type="ECO:0000313" key="1">
    <source>
        <dbReference type="EnsemblPlants" id="ONIVA08G11580.1"/>
    </source>
</evidence>
<organism evidence="1">
    <name type="scientific">Oryza nivara</name>
    <name type="common">Indian wild rice</name>
    <name type="synonym">Oryza sativa f. spontanea</name>
    <dbReference type="NCBI Taxonomy" id="4536"/>
    <lineage>
        <taxon>Eukaryota</taxon>
        <taxon>Viridiplantae</taxon>
        <taxon>Streptophyta</taxon>
        <taxon>Embryophyta</taxon>
        <taxon>Tracheophyta</taxon>
        <taxon>Spermatophyta</taxon>
        <taxon>Magnoliopsida</taxon>
        <taxon>Liliopsida</taxon>
        <taxon>Poales</taxon>
        <taxon>Poaceae</taxon>
        <taxon>BOP clade</taxon>
        <taxon>Oryzoideae</taxon>
        <taxon>Oryzeae</taxon>
        <taxon>Oryzinae</taxon>
        <taxon>Oryza</taxon>
    </lineage>
</organism>
<reference evidence="1" key="1">
    <citation type="submission" date="2015-04" db="UniProtKB">
        <authorList>
            <consortium name="EnsemblPlants"/>
        </authorList>
    </citation>
    <scope>IDENTIFICATION</scope>
    <source>
        <strain evidence="1">SL10</strain>
    </source>
</reference>
<proteinExistence type="predicted"/>
<sequence>MRTLGLEKKPARVLKMDDIPLCHSRCSQSEGCEEAVVDESVRRVAMVDVVEIGCADVEVAEQHHPQGEGIMDQGAREHAGDEEGDTIAAVVGEDDAEESMSLNREGQDITPGLLDLRTTRVECVQRCCQYRVGDGRRPPSIYDNPGDAAARLEVNEEDPERLMMTSADNEVVNARTVMNTTKAAKLWSKGTTQLQLLCRCSSMNSTGGEAMLRRAPLSIPIANGGGPRAMALQPEGGMQRQPEA</sequence>
<dbReference type="Proteomes" id="UP000006591">
    <property type="component" value="Chromosome 8"/>
</dbReference>
<dbReference type="HOGENOM" id="CLU_106909_0_0_1"/>
<name>A0A0E0IAD0_ORYNI</name>
<keyword evidence="2" id="KW-1185">Reference proteome</keyword>
<dbReference type="EnsemblPlants" id="ONIVA08G11580.1">
    <property type="protein sequence ID" value="ONIVA08G11580.1"/>
    <property type="gene ID" value="ONIVA08G11580"/>
</dbReference>
<protein>
    <submittedName>
        <fullName evidence="1">Uncharacterized protein</fullName>
    </submittedName>
</protein>